<dbReference type="InterPro" id="IPR001948">
    <property type="entry name" value="Peptidase_M18"/>
</dbReference>
<evidence type="ECO:0000256" key="11">
    <source>
        <dbReference type="RuleBase" id="RU004386"/>
    </source>
</evidence>
<dbReference type="PANTHER" id="PTHR28570">
    <property type="entry name" value="ASPARTYL AMINOPEPTIDASE"/>
    <property type="match status" value="1"/>
</dbReference>
<evidence type="ECO:0000256" key="8">
    <source>
        <dbReference type="ARBA" id="ARBA00022801"/>
    </source>
</evidence>
<dbReference type="GO" id="GO:0005737">
    <property type="term" value="C:cytoplasm"/>
    <property type="evidence" value="ECO:0007669"/>
    <property type="project" value="UniProtKB-ARBA"/>
</dbReference>
<dbReference type="OrthoDB" id="9880441at2759"/>
<evidence type="ECO:0000256" key="3">
    <source>
        <dbReference type="ARBA" id="ARBA00008290"/>
    </source>
</evidence>
<sequence length="566" mass="62016">MLARPLASALVSSFLVPTAARSHFARRSFARSLPCARRTFHSDLLQTMATPESALKPAQAFVDFVNASPTPFHAVHESVVRLERAGFTRLSERDSWGPDKIVRGGRYFVTRNQASPPIRGRCRSCGLTLERQQSSIIAFTVPPENDKKTGKPLGISVVGGVWGVFRHDVAHSPRFIVKPVSKREKVGYSQVGVETYGGGLWSTWMDRDLGIAGRITVSNGSDKFSSHLVSIREPILRMPTIAIHLDRTQNEKFHYNTETQQVPILALASKELNRAFVEENKSSAEVSFADPLDISSHHHPVLLHTLARALSEQTGEAVTPAQLHDFELSLFDAQPATIGGALNEFIFSPRVDNLFSSFAAVQALCAASQSSTPSDGRVSMIALFDNEEVGSVSAYGAQSNFIESVFERVAIALKEENESDAEAFQRTMASSFMLSTDVGHSVHPGMVDKHEENHRPLINAGIAIKSNANQRYATTSQTVFPLRRVAAEANVPLQEYVVRNDMACGSTIGPLVSKIGLRTVDIGAPILSMHSIREMAGVRDMAYLTDLFEKFFERFGHVDGLAATLD</sequence>
<keyword evidence="9 11" id="KW-0862">Zinc</keyword>
<keyword evidence="10 11" id="KW-0482">Metalloprotease</keyword>
<keyword evidence="8 11" id="KW-0378">Hydrolase</keyword>
<keyword evidence="6 11" id="KW-0645">Protease</keyword>
<dbReference type="STRING" id="741276.A0A2S5B3X9"/>
<evidence type="ECO:0000313" key="13">
    <source>
        <dbReference type="Proteomes" id="UP000237144"/>
    </source>
</evidence>
<evidence type="ECO:0000256" key="4">
    <source>
        <dbReference type="ARBA" id="ARBA00011965"/>
    </source>
</evidence>
<evidence type="ECO:0000256" key="9">
    <source>
        <dbReference type="ARBA" id="ARBA00022833"/>
    </source>
</evidence>
<dbReference type="SUPFAM" id="SSF101821">
    <property type="entry name" value="Aminopeptidase/glucanase lid domain"/>
    <property type="match status" value="1"/>
</dbReference>
<dbReference type="EMBL" id="PJQD01000085">
    <property type="protein sequence ID" value="POY71494.1"/>
    <property type="molecule type" value="Genomic_DNA"/>
</dbReference>
<evidence type="ECO:0000313" key="12">
    <source>
        <dbReference type="EMBL" id="POY71494.1"/>
    </source>
</evidence>
<accession>A0A2S5B3X9</accession>
<gene>
    <name evidence="12" type="ORF">BMF94_5807</name>
</gene>
<evidence type="ECO:0000256" key="1">
    <source>
        <dbReference type="ARBA" id="ARBA00001335"/>
    </source>
</evidence>
<dbReference type="SUPFAM" id="SSF53187">
    <property type="entry name" value="Zn-dependent exopeptidases"/>
    <property type="match status" value="1"/>
</dbReference>
<comment type="caution">
    <text evidence="12">The sequence shown here is derived from an EMBL/GenBank/DDBJ whole genome shotgun (WGS) entry which is preliminary data.</text>
</comment>
<evidence type="ECO:0000256" key="6">
    <source>
        <dbReference type="ARBA" id="ARBA00022670"/>
    </source>
</evidence>
<keyword evidence="13" id="KW-1185">Reference proteome</keyword>
<comment type="catalytic activity">
    <reaction evidence="1">
        <text>Release of an N-terminal aspartate or glutamate from a peptide, with a preference for aspartate.</text>
        <dbReference type="EC" id="3.4.11.21"/>
    </reaction>
</comment>
<name>A0A2S5B3X9_9BASI</name>
<evidence type="ECO:0000256" key="2">
    <source>
        <dbReference type="ARBA" id="ARBA00001947"/>
    </source>
</evidence>
<evidence type="ECO:0000256" key="10">
    <source>
        <dbReference type="ARBA" id="ARBA00023049"/>
    </source>
</evidence>
<dbReference type="GO" id="GO:0008237">
    <property type="term" value="F:metallopeptidase activity"/>
    <property type="evidence" value="ECO:0007669"/>
    <property type="project" value="UniProtKB-KW"/>
</dbReference>
<dbReference type="NCBIfam" id="NF002759">
    <property type="entry name" value="PRK02813.1"/>
    <property type="match status" value="1"/>
</dbReference>
<evidence type="ECO:0000256" key="7">
    <source>
        <dbReference type="ARBA" id="ARBA00022723"/>
    </source>
</evidence>
<dbReference type="InterPro" id="IPR023358">
    <property type="entry name" value="Peptidase_M18_dom2"/>
</dbReference>
<dbReference type="EC" id="3.4.11.21" evidence="4"/>
<dbReference type="GO" id="GO:0006508">
    <property type="term" value="P:proteolysis"/>
    <property type="evidence" value="ECO:0007669"/>
    <property type="project" value="UniProtKB-KW"/>
</dbReference>
<dbReference type="Gene3D" id="2.30.250.10">
    <property type="entry name" value="Aminopeptidase i, Domain 2"/>
    <property type="match status" value="1"/>
</dbReference>
<dbReference type="FunFam" id="2.30.250.10:FF:000001">
    <property type="entry name" value="Aspartyl aminopeptidase 1"/>
    <property type="match status" value="1"/>
</dbReference>
<dbReference type="Gene3D" id="3.40.630.10">
    <property type="entry name" value="Zn peptidases"/>
    <property type="match status" value="2"/>
</dbReference>
<dbReference type="Pfam" id="PF02127">
    <property type="entry name" value="Peptidase_M18"/>
    <property type="match status" value="2"/>
</dbReference>
<reference evidence="12 13" key="1">
    <citation type="journal article" date="2018" name="Front. Microbiol.">
        <title>Prospects for Fungal Bioremediation of Acidic Radioactive Waste Sites: Characterization and Genome Sequence of Rhodotorula taiwanensis MD1149.</title>
        <authorList>
            <person name="Tkavc R."/>
            <person name="Matrosova V.Y."/>
            <person name="Grichenko O.E."/>
            <person name="Gostincar C."/>
            <person name="Volpe R.P."/>
            <person name="Klimenkova P."/>
            <person name="Gaidamakova E.K."/>
            <person name="Zhou C.E."/>
            <person name="Stewart B.J."/>
            <person name="Lyman M.G."/>
            <person name="Malfatti S.A."/>
            <person name="Rubinfeld B."/>
            <person name="Courtot M."/>
            <person name="Singh J."/>
            <person name="Dalgard C.L."/>
            <person name="Hamilton T."/>
            <person name="Frey K.G."/>
            <person name="Gunde-Cimerman N."/>
            <person name="Dugan L."/>
            <person name="Daly M.J."/>
        </authorList>
    </citation>
    <scope>NUCLEOTIDE SEQUENCE [LARGE SCALE GENOMIC DNA]</scope>
    <source>
        <strain evidence="12 13">MD1149</strain>
    </source>
</reference>
<comment type="cofactor">
    <cofactor evidence="2">
        <name>Zn(2+)</name>
        <dbReference type="ChEBI" id="CHEBI:29105"/>
    </cofactor>
</comment>
<protein>
    <recommendedName>
        <fullName evidence="4">aspartyl aminopeptidase</fullName>
        <ecNumber evidence="4">3.4.11.21</ecNumber>
    </recommendedName>
</protein>
<dbReference type="GO" id="GO:0008270">
    <property type="term" value="F:zinc ion binding"/>
    <property type="evidence" value="ECO:0007669"/>
    <property type="project" value="InterPro"/>
</dbReference>
<dbReference type="AlphaFoldDB" id="A0A2S5B3X9"/>
<comment type="similarity">
    <text evidence="3 11">Belongs to the peptidase M18 family.</text>
</comment>
<evidence type="ECO:0000256" key="5">
    <source>
        <dbReference type="ARBA" id="ARBA00022438"/>
    </source>
</evidence>
<dbReference type="Proteomes" id="UP000237144">
    <property type="component" value="Unassembled WGS sequence"/>
</dbReference>
<dbReference type="GO" id="GO:0004177">
    <property type="term" value="F:aminopeptidase activity"/>
    <property type="evidence" value="ECO:0007669"/>
    <property type="project" value="UniProtKB-KW"/>
</dbReference>
<dbReference type="PANTHER" id="PTHR28570:SF3">
    <property type="entry name" value="ASPARTYL AMINOPEPTIDASE"/>
    <property type="match status" value="1"/>
</dbReference>
<dbReference type="PRINTS" id="PR00932">
    <property type="entry name" value="AMINO1PTASE"/>
</dbReference>
<proteinExistence type="inferred from homology"/>
<keyword evidence="7 11" id="KW-0479">Metal-binding</keyword>
<keyword evidence="5 11" id="KW-0031">Aminopeptidase</keyword>
<dbReference type="CDD" id="cd05658">
    <property type="entry name" value="M18_DAP"/>
    <property type="match status" value="1"/>
</dbReference>
<organism evidence="12 13">
    <name type="scientific">Rhodotorula taiwanensis</name>
    <dbReference type="NCBI Taxonomy" id="741276"/>
    <lineage>
        <taxon>Eukaryota</taxon>
        <taxon>Fungi</taxon>
        <taxon>Dikarya</taxon>
        <taxon>Basidiomycota</taxon>
        <taxon>Pucciniomycotina</taxon>
        <taxon>Microbotryomycetes</taxon>
        <taxon>Sporidiobolales</taxon>
        <taxon>Sporidiobolaceae</taxon>
        <taxon>Rhodotorula</taxon>
    </lineage>
</organism>